<accession>A0A4Q0A0A0</accession>
<evidence type="ECO:0000256" key="1">
    <source>
        <dbReference type="SAM" id="MobiDB-lite"/>
    </source>
</evidence>
<keyword evidence="4" id="KW-1185">Reference proteome</keyword>
<feature type="compositionally biased region" description="Basic and acidic residues" evidence="1">
    <location>
        <begin position="874"/>
        <end position="889"/>
    </location>
</feature>
<dbReference type="Proteomes" id="UP000268162">
    <property type="component" value="Unassembled WGS sequence"/>
</dbReference>
<proteinExistence type="predicted"/>
<feature type="region of interest" description="Disordered" evidence="1">
    <location>
        <begin position="478"/>
        <end position="688"/>
    </location>
</feature>
<organism evidence="3 4">
    <name type="scientific">Dimargaris cristalligena</name>
    <dbReference type="NCBI Taxonomy" id="215637"/>
    <lineage>
        <taxon>Eukaryota</taxon>
        <taxon>Fungi</taxon>
        <taxon>Fungi incertae sedis</taxon>
        <taxon>Zoopagomycota</taxon>
        <taxon>Kickxellomycotina</taxon>
        <taxon>Dimargaritomycetes</taxon>
        <taxon>Dimargaritales</taxon>
        <taxon>Dimargaritaceae</taxon>
        <taxon>Dimargaris</taxon>
    </lineage>
</organism>
<feature type="compositionally biased region" description="Low complexity" evidence="1">
    <location>
        <begin position="528"/>
        <end position="564"/>
    </location>
</feature>
<feature type="compositionally biased region" description="Polar residues" evidence="1">
    <location>
        <begin position="731"/>
        <end position="747"/>
    </location>
</feature>
<dbReference type="AlphaFoldDB" id="A0A4Q0A0A0"/>
<evidence type="ECO:0000313" key="3">
    <source>
        <dbReference type="EMBL" id="RKP38530.1"/>
    </source>
</evidence>
<sequence>MAAQPNPAPRGCFRRWLRRIFLIYVLFTLVVRCPDQFTPTLHPDAHPICRSAYHIKHQVMQPALTYLQGTPYGQQVQHCYQETLQPLYRTYGSPAVRTLTYYQVRYVTPWAHRIWQTAGVPAVQQVQAQYYQHAAPRVAQAMQWVLTHYTQQAKPHVDTTVTQVQKAYSTVYKVSVEHVGPTAQRLTRDTVQFYHQQVDPTARRVYTQYLVPFYHNQLVPGARTATAVTMKFARETIVPGSIRAYHWGSHYAHYTYVNHLVPASKASGKAIHTFYQTSVRPTTYRLYRQHLGPYVDRYVDWERVDQWTTSANRVAITAGYWTQRVYEVVAEYTGRACVLSAQLWDEYVVQPGEEMREEEKVDDKQVVRDSSKFGTIISLFESLTNRFVSGTATPPTPAPAATPTATSTTTSTSTKIVQSEATPATTPHATGANGKPNHHVYDQLVHAATKAKEAVQHAISEKISKVTEVIRAHTAKPIPTLTTTSASTTHGGTPHTKPTPVSTPAKGDAVRVEEVKNQKKAETSDRQSVVPMSSSTSVSTSASIVVTPLTSTSTLSSSSTSSSSSPPPPPPASAKSSEAPKVVQDAAIPKQPKSDEKRPTVDSASIQSVQPSLSHSGPTPEPVMSIQTAPPQAPVVVVSSPLVQSEEAPAKVPPTQRAAEPAVTAPIPPVQEPKAIKSTSTTSSALPTVETAPSIVPVIEVKETAPQVAKNEAQAPPAISSTPAASPSPKVEQSVTTPATEIQTPADDSNPNNSSSESIRRLVKSAGGESNPHVAIPKGGDEVLKENAARTLRKANPVSSIPAAAGATDTMNYDDVEGVKKAASEWVQQAKSSIVAQISSQNQPPVPETDAVSEDSTGTVVDPQHTPVSTPVIKAEEEKETKAKAEKKPTVVAASVPVVSASSSSPSPSSSVVKTVPIAETPVPTIPSQQKPQTPSGEQRPHIHDEL</sequence>
<feature type="compositionally biased region" description="Basic and acidic residues" evidence="1">
    <location>
        <begin position="508"/>
        <end position="525"/>
    </location>
</feature>
<reference evidence="4" key="1">
    <citation type="journal article" date="2018" name="Nat. Microbiol.">
        <title>Leveraging single-cell genomics to expand the fungal tree of life.</title>
        <authorList>
            <person name="Ahrendt S.R."/>
            <person name="Quandt C.A."/>
            <person name="Ciobanu D."/>
            <person name="Clum A."/>
            <person name="Salamov A."/>
            <person name="Andreopoulos B."/>
            <person name="Cheng J.F."/>
            <person name="Woyke T."/>
            <person name="Pelin A."/>
            <person name="Henrissat B."/>
            <person name="Reynolds N.K."/>
            <person name="Benny G.L."/>
            <person name="Smith M.E."/>
            <person name="James T.Y."/>
            <person name="Grigoriev I.V."/>
        </authorList>
    </citation>
    <scope>NUCLEOTIDE SEQUENCE [LARGE SCALE GENOMIC DNA]</scope>
    <source>
        <strain evidence="4">RSA 468</strain>
    </source>
</reference>
<feature type="compositionally biased region" description="Low complexity" evidence="1">
    <location>
        <begin position="421"/>
        <end position="432"/>
    </location>
</feature>
<dbReference type="STRING" id="215637.A0A4Q0A0A0"/>
<feature type="compositionally biased region" description="Low complexity" evidence="1">
    <location>
        <begin position="634"/>
        <end position="645"/>
    </location>
</feature>
<feature type="region of interest" description="Disordered" evidence="1">
    <location>
        <begin position="837"/>
        <end position="947"/>
    </location>
</feature>
<evidence type="ECO:0000256" key="2">
    <source>
        <dbReference type="SAM" id="SignalP"/>
    </source>
</evidence>
<feature type="region of interest" description="Disordered" evidence="1">
    <location>
        <begin position="707"/>
        <end position="782"/>
    </location>
</feature>
<feature type="compositionally biased region" description="Low complexity" evidence="1">
    <location>
        <begin position="713"/>
        <end position="729"/>
    </location>
</feature>
<name>A0A4Q0A0A0_9FUNG</name>
<feature type="compositionally biased region" description="Polar residues" evidence="1">
    <location>
        <begin position="602"/>
        <end position="617"/>
    </location>
</feature>
<keyword evidence="2" id="KW-0732">Signal</keyword>
<feature type="signal peptide" evidence="2">
    <location>
        <begin position="1"/>
        <end position="32"/>
    </location>
</feature>
<feature type="region of interest" description="Disordered" evidence="1">
    <location>
        <begin position="390"/>
        <end position="438"/>
    </location>
</feature>
<feature type="compositionally biased region" description="Polar residues" evidence="1">
    <location>
        <begin position="926"/>
        <end position="937"/>
    </location>
</feature>
<feature type="chain" id="PRO_5020433878" evidence="2">
    <location>
        <begin position="33"/>
        <end position="947"/>
    </location>
</feature>
<gene>
    <name evidence="3" type="ORF">BJ085DRAFT_40432</name>
</gene>
<protein>
    <submittedName>
        <fullName evidence="3">Uncharacterized protein</fullName>
    </submittedName>
</protein>
<feature type="compositionally biased region" description="Low complexity" evidence="1">
    <location>
        <begin position="890"/>
        <end position="913"/>
    </location>
</feature>
<dbReference type="EMBL" id="ML002357">
    <property type="protein sequence ID" value="RKP38530.1"/>
    <property type="molecule type" value="Genomic_DNA"/>
</dbReference>
<feature type="compositionally biased region" description="Low complexity" evidence="1">
    <location>
        <begin position="479"/>
        <end position="500"/>
    </location>
</feature>
<evidence type="ECO:0000313" key="4">
    <source>
        <dbReference type="Proteomes" id="UP000268162"/>
    </source>
</evidence>
<feature type="compositionally biased region" description="Low complexity" evidence="1">
    <location>
        <begin position="401"/>
        <end position="414"/>
    </location>
</feature>